<organism evidence="1 2">
    <name type="scientific">Philodulcilactobacillus myokoensis</name>
    <dbReference type="NCBI Taxonomy" id="2929573"/>
    <lineage>
        <taxon>Bacteria</taxon>
        <taxon>Bacillati</taxon>
        <taxon>Bacillota</taxon>
        <taxon>Bacilli</taxon>
        <taxon>Lactobacillales</taxon>
        <taxon>Lactobacillaceae</taxon>
        <taxon>Philodulcilactobacillus</taxon>
    </lineage>
</organism>
<sequence>MKKIFILISTVIASALILLNIGIDANAKTVHHASRTFKIFPKKYRGNWYINDSKHHDIKVSFSKYNYKNLLTEFNNGRLHSFKIGPNGKINIRQRNVIAAYYSHPVEHENWLSVGFDNVNLHDTYSSDDIWRVMHPKYKGKRIKVLAYMGGVHGYVSFYYPSKKMAYQMRKVTFGNYPKPFVIKHHSKRQSSSRNKVNSYQSAFDDFVSRTKGLNKKDVSYQPISKKNHKYYNIQIIMKHHKNSHFSQKVSVESNGEFMMNA</sequence>
<accession>A0A9W6AZQ3</accession>
<dbReference type="Proteomes" id="UP001144204">
    <property type="component" value="Unassembled WGS sequence"/>
</dbReference>
<name>A0A9W6AZQ3_9LACO</name>
<dbReference type="AlphaFoldDB" id="A0A9W6AZQ3"/>
<reference evidence="1" key="1">
    <citation type="submission" date="2022-07" db="EMBL/GenBank/DDBJ databases">
        <authorList>
            <person name="Kouya T."/>
            <person name="Ishiyama Y."/>
        </authorList>
    </citation>
    <scope>NUCLEOTIDE SEQUENCE</scope>
    <source>
        <strain evidence="1">WR16-4</strain>
    </source>
</reference>
<gene>
    <name evidence="1" type="ORF">WR164_00470</name>
</gene>
<keyword evidence="2" id="KW-1185">Reference proteome</keyword>
<proteinExistence type="predicted"/>
<evidence type="ECO:0000313" key="2">
    <source>
        <dbReference type="Proteomes" id="UP001144204"/>
    </source>
</evidence>
<dbReference type="RefSeq" id="WP_286135529.1">
    <property type="nucleotide sequence ID" value="NZ_BRPL01000002.1"/>
</dbReference>
<protein>
    <submittedName>
        <fullName evidence="1">Uncharacterized protein</fullName>
    </submittedName>
</protein>
<comment type="caution">
    <text evidence="1">The sequence shown here is derived from an EMBL/GenBank/DDBJ whole genome shotgun (WGS) entry which is preliminary data.</text>
</comment>
<reference evidence="1" key="2">
    <citation type="journal article" date="2023" name="PLoS ONE">
        <title>Philodulcilactobacillus myokoensis gen. nov., sp. nov., a fructophilic, acidophilic, and agar-phobic lactic acid bacterium isolated from fermented vegetable extracts.</title>
        <authorList>
            <person name="Kouya T."/>
            <person name="Ishiyama Y."/>
            <person name="Ohashi S."/>
            <person name="Kumakubo R."/>
            <person name="Yamazaki T."/>
            <person name="Otaki T."/>
        </authorList>
    </citation>
    <scope>NUCLEOTIDE SEQUENCE</scope>
    <source>
        <strain evidence="1">WR16-4</strain>
    </source>
</reference>
<dbReference type="EMBL" id="BRPL01000002">
    <property type="protein sequence ID" value="GLB46068.1"/>
    <property type="molecule type" value="Genomic_DNA"/>
</dbReference>
<evidence type="ECO:0000313" key="1">
    <source>
        <dbReference type="EMBL" id="GLB46068.1"/>
    </source>
</evidence>